<evidence type="ECO:0000256" key="6">
    <source>
        <dbReference type="ARBA" id="ARBA00022842"/>
    </source>
</evidence>
<dbReference type="InterPro" id="IPR011877">
    <property type="entry name" value="Ribokinase"/>
</dbReference>
<feature type="binding site" evidence="9">
    <location>
        <begin position="44"/>
        <end position="48"/>
    </location>
    <ligand>
        <name>substrate</name>
    </ligand>
</feature>
<dbReference type="Gene3D" id="3.40.1190.20">
    <property type="match status" value="1"/>
</dbReference>
<feature type="binding site" evidence="9">
    <location>
        <begin position="282"/>
        <end position="283"/>
    </location>
    <ligand>
        <name>ATP</name>
        <dbReference type="ChEBI" id="CHEBI:30616"/>
    </ligand>
</feature>
<name>A0ABR3F5E4_9AGAR</name>
<keyword evidence="12" id="KW-1185">Reference proteome</keyword>
<comment type="similarity">
    <text evidence="9">Belongs to the carbohydrate kinase PfkB family. Ribokinase subfamily.</text>
</comment>
<comment type="caution">
    <text evidence="11">The sequence shown here is derived from an EMBL/GenBank/DDBJ whole genome shotgun (WGS) entry which is preliminary data.</text>
</comment>
<feature type="binding site" evidence="9">
    <location>
        <begin position="241"/>
        <end position="246"/>
    </location>
    <ligand>
        <name>ATP</name>
        <dbReference type="ChEBI" id="CHEBI:30616"/>
    </ligand>
</feature>
<keyword evidence="1 9" id="KW-0808">Transferase</keyword>
<comment type="activity regulation">
    <text evidence="9">Activated by a monovalent cation that binds near, but not in, the active site. The most likely occupant of the site in vivo is potassium. Ion binding induces a conformational change that may alter substrate affinity.</text>
</comment>
<comment type="catalytic activity">
    <reaction evidence="9">
        <text>D-ribose + ATP = D-ribose 5-phosphate + ADP + H(+)</text>
        <dbReference type="Rhea" id="RHEA:13697"/>
        <dbReference type="ChEBI" id="CHEBI:15378"/>
        <dbReference type="ChEBI" id="CHEBI:30616"/>
        <dbReference type="ChEBI" id="CHEBI:47013"/>
        <dbReference type="ChEBI" id="CHEBI:78346"/>
        <dbReference type="ChEBI" id="CHEBI:456216"/>
        <dbReference type="EC" id="2.7.1.15"/>
    </reaction>
</comment>
<evidence type="ECO:0000313" key="12">
    <source>
        <dbReference type="Proteomes" id="UP001465976"/>
    </source>
</evidence>
<keyword evidence="9" id="KW-0963">Cytoplasm</keyword>
<evidence type="ECO:0000256" key="8">
    <source>
        <dbReference type="ARBA" id="ARBA00023277"/>
    </source>
</evidence>
<evidence type="ECO:0000256" key="9">
    <source>
        <dbReference type="HAMAP-Rule" id="MF_03215"/>
    </source>
</evidence>
<keyword evidence="2 9" id="KW-0479">Metal-binding</keyword>
<reference evidence="11 12" key="1">
    <citation type="submission" date="2024-02" db="EMBL/GenBank/DDBJ databases">
        <title>A draft genome for the cacao thread blight pathogen Marasmius crinis-equi.</title>
        <authorList>
            <person name="Cohen S.P."/>
            <person name="Baruah I.K."/>
            <person name="Amoako-Attah I."/>
            <person name="Bukari Y."/>
            <person name="Meinhardt L.W."/>
            <person name="Bailey B.A."/>
        </authorList>
    </citation>
    <scope>NUCLEOTIDE SEQUENCE [LARGE SCALE GENOMIC DNA]</scope>
    <source>
        <strain evidence="11 12">GH-76</strain>
    </source>
</reference>
<protein>
    <recommendedName>
        <fullName evidence="9">Ribokinase</fullName>
        <shortName evidence="9">RK</shortName>
        <ecNumber evidence="9">2.7.1.15</ecNumber>
    </recommendedName>
</protein>
<keyword evidence="7 9" id="KW-0630">Potassium</keyword>
<feature type="active site" description="Proton acceptor" evidence="9">
    <location>
        <position position="283"/>
    </location>
</feature>
<sequence>MASPVQPRCLIRGSINVDEYFNVKHIAQPGETLSSHGLAKRPGGKGANQAVAVAKAGGQADFFGAVGEDGAWTLDHLEEHGVDVSLSEHVQELTGRALIQVADDGENSIILFKGANYAKLPKKPIQSATTHLLLQNEIPLEESLVYLAEAASRSIVTIFNPSPMPTDEELKVFPFERVTWLIVNDIEARDLYRILTTRQGTDTESEQDAAHTNIERYTNIPAYPIAHRLLSQMPTTNIVCTLGGNGVLVILPTIRDDAGLPEPIYLKAAKLEKGVVDTTGAGDTFAGYMAAGLMKLQHEKGTRDLGKEDVVAVMTRCVQAGGLCVQTPGAMASIPFGSDVDARLGFN</sequence>
<evidence type="ECO:0000259" key="10">
    <source>
        <dbReference type="Pfam" id="PF00294"/>
    </source>
</evidence>
<comment type="subcellular location">
    <subcellularLocation>
        <location evidence="9">Cytoplasm</location>
    </subcellularLocation>
    <subcellularLocation>
        <location evidence="9">Nucleus</location>
    </subcellularLocation>
</comment>
<dbReference type="InterPro" id="IPR029056">
    <property type="entry name" value="Ribokinase-like"/>
</dbReference>
<evidence type="ECO:0000256" key="2">
    <source>
        <dbReference type="ARBA" id="ARBA00022723"/>
    </source>
</evidence>
<evidence type="ECO:0000256" key="1">
    <source>
        <dbReference type="ARBA" id="ARBA00022679"/>
    </source>
</evidence>
<feature type="binding site" evidence="9">
    <location>
        <position position="279"/>
    </location>
    <ligand>
        <name>K(+)</name>
        <dbReference type="ChEBI" id="CHEBI:29103"/>
    </ligand>
</feature>
<keyword evidence="8 9" id="KW-0119">Carbohydrate metabolism</keyword>
<dbReference type="InterPro" id="IPR002139">
    <property type="entry name" value="Ribo/fructo_kinase"/>
</dbReference>
<dbReference type="InterPro" id="IPR011611">
    <property type="entry name" value="PfkB_dom"/>
</dbReference>
<feature type="domain" description="Carbohydrate kinase PfkB" evidence="10">
    <location>
        <begin position="11"/>
        <end position="335"/>
    </location>
</feature>
<feature type="binding site" evidence="9">
    <location>
        <position position="333"/>
    </location>
    <ligand>
        <name>K(+)</name>
        <dbReference type="ChEBI" id="CHEBI:29103"/>
    </ligand>
</feature>
<keyword evidence="6 9" id="KW-0460">Magnesium</keyword>
<evidence type="ECO:0000256" key="3">
    <source>
        <dbReference type="ARBA" id="ARBA00022741"/>
    </source>
</evidence>
<feature type="binding site" evidence="9">
    <location>
        <position position="283"/>
    </location>
    <ligand>
        <name>substrate</name>
    </ligand>
</feature>
<dbReference type="PRINTS" id="PR00990">
    <property type="entry name" value="RIBOKINASE"/>
</dbReference>
<keyword evidence="9" id="KW-0539">Nucleus</keyword>
<dbReference type="EC" id="2.7.1.15" evidence="9"/>
<keyword evidence="4 9" id="KW-0418">Kinase</keyword>
<feature type="binding site" evidence="9">
    <location>
        <position position="137"/>
    </location>
    <ligand>
        <name>substrate</name>
    </ligand>
</feature>
<evidence type="ECO:0000256" key="7">
    <source>
        <dbReference type="ARBA" id="ARBA00022958"/>
    </source>
</evidence>
<feature type="binding site" evidence="9">
    <location>
        <position position="329"/>
    </location>
    <ligand>
        <name>K(+)</name>
        <dbReference type="ChEBI" id="CHEBI:29103"/>
    </ligand>
</feature>
<feature type="binding site" evidence="9">
    <location>
        <position position="277"/>
    </location>
    <ligand>
        <name>K(+)</name>
        <dbReference type="ChEBI" id="CHEBI:29103"/>
    </ligand>
</feature>
<evidence type="ECO:0000256" key="5">
    <source>
        <dbReference type="ARBA" id="ARBA00022840"/>
    </source>
</evidence>
<dbReference type="SUPFAM" id="SSF53613">
    <property type="entry name" value="Ribokinase-like"/>
    <property type="match status" value="1"/>
</dbReference>
<comment type="function">
    <text evidence="9">Catalyzes the phosphorylation of ribose at O-5 in a reaction requiring ATP and magnesium. The resulting D-ribose-5-phosphate can then be used either for sythesis of nucleotides, histidine, and tryptophan, or as a component of the pentose phosphate pathway.</text>
</comment>
<keyword evidence="3 9" id="KW-0547">Nucleotide-binding</keyword>
<dbReference type="HAMAP" id="MF_01987">
    <property type="entry name" value="Ribokinase"/>
    <property type="match status" value="1"/>
</dbReference>
<keyword evidence="5 9" id="KW-0067">ATP-binding</keyword>
<accession>A0ABR3F5E4</accession>
<dbReference type="GO" id="GO:0004747">
    <property type="term" value="F:ribokinase activity"/>
    <property type="evidence" value="ECO:0007669"/>
    <property type="project" value="UniProtKB-EC"/>
</dbReference>
<comment type="cofactor">
    <cofactor evidence="9">
        <name>Mg(2+)</name>
        <dbReference type="ChEBI" id="CHEBI:18420"/>
    </cofactor>
    <text evidence="9">Requires a divalent cation, most likely magnesium in vivo, as an electrophilic catalyst to aid phosphoryl group transfer. It is the chelate of the metal and the nucleotide that is the actual substrate.</text>
</comment>
<feature type="binding site" evidence="9">
    <location>
        <position position="327"/>
    </location>
    <ligand>
        <name>K(+)</name>
        <dbReference type="ChEBI" id="CHEBI:29103"/>
    </ligand>
</feature>
<feature type="binding site" evidence="9">
    <location>
        <position position="184"/>
    </location>
    <ligand>
        <name>ATP</name>
        <dbReference type="ChEBI" id="CHEBI:30616"/>
    </ligand>
</feature>
<dbReference type="PANTHER" id="PTHR10584">
    <property type="entry name" value="SUGAR KINASE"/>
    <property type="match status" value="1"/>
</dbReference>
<evidence type="ECO:0000256" key="4">
    <source>
        <dbReference type="ARBA" id="ARBA00022777"/>
    </source>
</evidence>
<comment type="pathway">
    <text evidence="9">Carbohydrate metabolism; D-ribose degradation; D-ribose 5-phosphate from beta-D-ribopyranose: step 2/2.</text>
</comment>
<proteinExistence type="inferred from homology"/>
<dbReference type="EMBL" id="JBAHYK010000929">
    <property type="protein sequence ID" value="KAL0570464.1"/>
    <property type="molecule type" value="Genomic_DNA"/>
</dbReference>
<dbReference type="PANTHER" id="PTHR10584:SF166">
    <property type="entry name" value="RIBOKINASE"/>
    <property type="match status" value="1"/>
</dbReference>
<comment type="caution">
    <text evidence="9">Lacks conserved residue(s) required for the propagation of feature annotation.</text>
</comment>
<evidence type="ECO:0000313" key="11">
    <source>
        <dbReference type="EMBL" id="KAL0570464.1"/>
    </source>
</evidence>
<dbReference type="CDD" id="cd01174">
    <property type="entry name" value="ribokinase"/>
    <property type="match status" value="1"/>
</dbReference>
<feature type="binding site" evidence="9">
    <location>
        <begin position="16"/>
        <end position="18"/>
    </location>
    <ligand>
        <name>substrate</name>
    </ligand>
</feature>
<dbReference type="Proteomes" id="UP001465976">
    <property type="component" value="Unassembled WGS sequence"/>
</dbReference>
<gene>
    <name evidence="11" type="primary">RBK1</name>
    <name evidence="11" type="ORF">V5O48_011491</name>
</gene>
<comment type="subunit">
    <text evidence="9">Homodimer.</text>
</comment>
<dbReference type="Pfam" id="PF00294">
    <property type="entry name" value="PfkB"/>
    <property type="match status" value="1"/>
</dbReference>
<organism evidence="11 12">
    <name type="scientific">Marasmius crinis-equi</name>
    <dbReference type="NCBI Taxonomy" id="585013"/>
    <lineage>
        <taxon>Eukaryota</taxon>
        <taxon>Fungi</taxon>
        <taxon>Dikarya</taxon>
        <taxon>Basidiomycota</taxon>
        <taxon>Agaricomycotina</taxon>
        <taxon>Agaricomycetes</taxon>
        <taxon>Agaricomycetidae</taxon>
        <taxon>Agaricales</taxon>
        <taxon>Marasmiineae</taxon>
        <taxon>Marasmiaceae</taxon>
        <taxon>Marasmius</taxon>
    </lineage>
</organism>
<feature type="binding site" evidence="9">
    <location>
        <position position="324"/>
    </location>
    <ligand>
        <name>K(+)</name>
        <dbReference type="ChEBI" id="CHEBI:29103"/>
    </ligand>
</feature>